<evidence type="ECO:0000313" key="1">
    <source>
        <dbReference type="EMBL" id="CAB1430183.1"/>
    </source>
</evidence>
<comment type="caution">
    <text evidence="1">The sequence shown here is derived from an EMBL/GenBank/DDBJ whole genome shotgun (WGS) entry which is preliminary data.</text>
</comment>
<accession>A0A9N7UHJ0</accession>
<dbReference type="EMBL" id="CADEAL010001213">
    <property type="protein sequence ID" value="CAB1430183.1"/>
    <property type="molecule type" value="Genomic_DNA"/>
</dbReference>
<protein>
    <submittedName>
        <fullName evidence="1">Uncharacterized protein</fullName>
    </submittedName>
</protein>
<dbReference type="AlphaFoldDB" id="A0A9N7UHJ0"/>
<name>A0A9N7UHJ0_PLEPL</name>
<proteinExistence type="predicted"/>
<gene>
    <name evidence="1" type="ORF">PLEPLA_LOCUS18165</name>
</gene>
<dbReference type="Proteomes" id="UP001153269">
    <property type="component" value="Unassembled WGS sequence"/>
</dbReference>
<evidence type="ECO:0000313" key="2">
    <source>
        <dbReference type="Proteomes" id="UP001153269"/>
    </source>
</evidence>
<organism evidence="1 2">
    <name type="scientific">Pleuronectes platessa</name>
    <name type="common">European plaice</name>
    <dbReference type="NCBI Taxonomy" id="8262"/>
    <lineage>
        <taxon>Eukaryota</taxon>
        <taxon>Metazoa</taxon>
        <taxon>Chordata</taxon>
        <taxon>Craniata</taxon>
        <taxon>Vertebrata</taxon>
        <taxon>Euteleostomi</taxon>
        <taxon>Actinopterygii</taxon>
        <taxon>Neopterygii</taxon>
        <taxon>Teleostei</taxon>
        <taxon>Neoteleostei</taxon>
        <taxon>Acanthomorphata</taxon>
        <taxon>Carangaria</taxon>
        <taxon>Pleuronectiformes</taxon>
        <taxon>Pleuronectoidei</taxon>
        <taxon>Pleuronectidae</taxon>
        <taxon>Pleuronectes</taxon>
    </lineage>
</organism>
<sequence length="92" mass="10751">MEKQKKENDIVLQGLRKQRDLLLSKFKQIDFSYSLKRYNEQPELAEQSRCSAVAVELLSHLDLFTTIKEKIGYLADHLQHVTLSDECVCRLI</sequence>
<reference evidence="1" key="1">
    <citation type="submission" date="2020-03" db="EMBL/GenBank/DDBJ databases">
        <authorList>
            <person name="Weist P."/>
        </authorList>
    </citation>
    <scope>NUCLEOTIDE SEQUENCE</scope>
</reference>
<keyword evidence="2" id="KW-1185">Reference proteome</keyword>